<dbReference type="InParanoid" id="A0A4R6QNQ0"/>
<keyword evidence="1" id="KW-0472">Membrane</keyword>
<feature type="transmembrane region" description="Helical" evidence="1">
    <location>
        <begin position="114"/>
        <end position="135"/>
    </location>
</feature>
<dbReference type="RefSeq" id="WP_133699925.1">
    <property type="nucleotide sequence ID" value="NZ_SNXS01000002.1"/>
</dbReference>
<gene>
    <name evidence="2" type="ORF">DES47_102205</name>
</gene>
<proteinExistence type="predicted"/>
<dbReference type="Proteomes" id="UP000295361">
    <property type="component" value="Unassembled WGS sequence"/>
</dbReference>
<keyword evidence="3" id="KW-1185">Reference proteome</keyword>
<evidence type="ECO:0000313" key="2">
    <source>
        <dbReference type="EMBL" id="TDP72460.1"/>
    </source>
</evidence>
<dbReference type="EMBL" id="SNXS01000002">
    <property type="protein sequence ID" value="TDP72460.1"/>
    <property type="molecule type" value="Genomic_DNA"/>
</dbReference>
<feature type="transmembrane region" description="Helical" evidence="1">
    <location>
        <begin position="89"/>
        <end position="108"/>
    </location>
</feature>
<reference evidence="2 3" key="1">
    <citation type="submission" date="2019-03" db="EMBL/GenBank/DDBJ databases">
        <title>Genomic Encyclopedia of Type Strains, Phase IV (KMG-IV): sequencing the most valuable type-strain genomes for metagenomic binning, comparative biology and taxonomic classification.</title>
        <authorList>
            <person name="Goeker M."/>
        </authorList>
    </citation>
    <scope>NUCLEOTIDE SEQUENCE [LARGE SCALE GENOMIC DNA]</scope>
    <source>
        <strain evidence="2 3">DSM 16998</strain>
    </source>
</reference>
<feature type="transmembrane region" description="Helical" evidence="1">
    <location>
        <begin position="54"/>
        <end position="77"/>
    </location>
</feature>
<name>A0A4R6QNQ0_9BURK</name>
<comment type="caution">
    <text evidence="2">The sequence shown here is derived from an EMBL/GenBank/DDBJ whole genome shotgun (WGS) entry which is preliminary data.</text>
</comment>
<keyword evidence="1" id="KW-1133">Transmembrane helix</keyword>
<sequence length="159" mass="17044">MLHQRSLAVALTAGVVLAVLTVLMSAWLLASPLPLGLAASWGLPAAWQAHPAVQFALADLLWCRLPVLLLACLFGLVLVKNLQGPPSHLLLACALPWLAYVPMSLLGPHLHMPWLRLLGVAGWALLPVLLGLWLAGRSATRAPAPLSFRRPQVGMRRSA</sequence>
<accession>A0A4R6QNQ0</accession>
<keyword evidence="1" id="KW-0812">Transmembrane</keyword>
<evidence type="ECO:0000256" key="1">
    <source>
        <dbReference type="SAM" id="Phobius"/>
    </source>
</evidence>
<dbReference type="AlphaFoldDB" id="A0A4R6QNQ0"/>
<organism evidence="2 3">
    <name type="scientific">Roseateles toxinivorans</name>
    <dbReference type="NCBI Taxonomy" id="270368"/>
    <lineage>
        <taxon>Bacteria</taxon>
        <taxon>Pseudomonadati</taxon>
        <taxon>Pseudomonadota</taxon>
        <taxon>Betaproteobacteria</taxon>
        <taxon>Burkholderiales</taxon>
        <taxon>Sphaerotilaceae</taxon>
        <taxon>Roseateles</taxon>
    </lineage>
</organism>
<protein>
    <submittedName>
        <fullName evidence="2">Uncharacterized protein</fullName>
    </submittedName>
</protein>
<evidence type="ECO:0000313" key="3">
    <source>
        <dbReference type="Proteomes" id="UP000295361"/>
    </source>
</evidence>